<protein>
    <recommendedName>
        <fullName evidence="3">Apea-like HEPN domain-containing protein</fullName>
    </recommendedName>
</protein>
<name>A0A1B7VYI5_APHFL</name>
<dbReference type="AlphaFoldDB" id="A0A1B7VYI5"/>
<sequence>MKEANKYIFEVLAKFVEDKNVERPIFADAIRYITTNEREKEWLQKLKIQDTQRILPTFRTAYFEFEKQKYFVTIGSTTQLLTEREIIQKEQLNGGIFTALISELKIPVKQTTDVSFIENEIFYETEEEKIEYEFTQVKEFFEPIFVYKVQHDCVFIEGETKNKTTVNILKLSGFYITHNPQIMFLEFDKETLIIFKRLFLEGAKNIPFENLVFSLVSVYWKYAFLDIYRCIERLFSISFFEDFHKYLGIENSLSLLNFSAKIEDYTGWRPKEDAAINKLIDGSPQDAIDILQEVKSFIDSRQANTLPSKLGEVIYTIRNSIVHFRPATQLEIINVIDNEYWNKLIRASLLIIEDWYHKYDEQLNR</sequence>
<comment type="caution">
    <text evidence="1">The sequence shown here is derived from an EMBL/GenBank/DDBJ whole genome shotgun (WGS) entry which is preliminary data.</text>
</comment>
<accession>A0A1B7VYI5</accession>
<gene>
    <name evidence="1" type="ORF">AN481_07315</name>
</gene>
<dbReference type="EMBL" id="LJOY01000017">
    <property type="protein sequence ID" value="OBQ26052.1"/>
    <property type="molecule type" value="Genomic_DNA"/>
</dbReference>
<dbReference type="Proteomes" id="UP000092382">
    <property type="component" value="Unassembled WGS sequence"/>
</dbReference>
<organism evidence="1 2">
    <name type="scientific">Aphanizomenon flos-aquae LD13</name>
    <dbReference type="NCBI Taxonomy" id="1710894"/>
    <lineage>
        <taxon>Bacteria</taxon>
        <taxon>Bacillati</taxon>
        <taxon>Cyanobacteriota</taxon>
        <taxon>Cyanophyceae</taxon>
        <taxon>Nostocales</taxon>
        <taxon>Aphanizomenonaceae</taxon>
        <taxon>Aphanizomenon</taxon>
    </lineage>
</organism>
<reference evidence="1 2" key="1">
    <citation type="submission" date="2015-09" db="EMBL/GenBank/DDBJ databases">
        <title>Whole genome shotgun sequence assembly of Aphanizomenon flos-aquae UKL13.</title>
        <authorList>
            <person name="Driscoll C."/>
        </authorList>
    </citation>
    <scope>NUCLEOTIDE SEQUENCE [LARGE SCALE GENOMIC DNA]</scope>
    <source>
        <strain evidence="1">MDT13</strain>
    </source>
</reference>
<evidence type="ECO:0008006" key="3">
    <source>
        <dbReference type="Google" id="ProtNLM"/>
    </source>
</evidence>
<evidence type="ECO:0000313" key="2">
    <source>
        <dbReference type="Proteomes" id="UP000092382"/>
    </source>
</evidence>
<proteinExistence type="predicted"/>
<evidence type="ECO:0000313" key="1">
    <source>
        <dbReference type="EMBL" id="OBQ26052.1"/>
    </source>
</evidence>
<dbReference type="PATRIC" id="fig|1710894.3.peg.3061"/>